<feature type="chain" id="PRO_5043954935" evidence="1">
    <location>
        <begin position="24"/>
        <end position="50"/>
    </location>
</feature>
<evidence type="ECO:0000313" key="5">
    <source>
        <dbReference type="Proteomes" id="UP000652720"/>
    </source>
</evidence>
<comment type="caution">
    <text evidence="2">The sequence shown here is derived from an EMBL/GenBank/DDBJ whole genome shotgun (WGS) entry which is preliminary data.</text>
</comment>
<protein>
    <submittedName>
        <fullName evidence="2">Uncharacterized protein</fullName>
    </submittedName>
</protein>
<dbReference type="PROSITE" id="PS51257">
    <property type="entry name" value="PROKAR_LIPOPROTEIN"/>
    <property type="match status" value="1"/>
</dbReference>
<sequence>MKTPNRSLLALTLSLLTLLTACAQNAPQAPEKAIFIPQQTGPAASPPALL</sequence>
<accession>A0AAV4K3D1</accession>
<reference evidence="2" key="4">
    <citation type="submission" date="2023-08" db="EMBL/GenBank/DDBJ databases">
        <authorList>
            <person name="Sun Q."/>
            <person name="Zhou Y."/>
        </authorList>
    </citation>
    <scope>NUCLEOTIDE SEQUENCE</scope>
    <source>
        <strain evidence="3">CGMCC 1.8884</strain>
        <strain evidence="2">CGMCC 1.8885</strain>
    </source>
</reference>
<evidence type="ECO:0000256" key="1">
    <source>
        <dbReference type="SAM" id="SignalP"/>
    </source>
</evidence>
<dbReference type="AlphaFoldDB" id="A0AAV4K3D1"/>
<dbReference type="Proteomes" id="UP000652720">
    <property type="component" value="Unassembled WGS sequence"/>
</dbReference>
<evidence type="ECO:0000313" key="4">
    <source>
        <dbReference type="Proteomes" id="UP000630135"/>
    </source>
</evidence>
<dbReference type="RefSeq" id="WP_017869457.1">
    <property type="nucleotide sequence ID" value="NZ_BMLZ01000007.1"/>
</dbReference>
<dbReference type="GeneID" id="59166598"/>
<keyword evidence="4" id="KW-1185">Reference proteome</keyword>
<dbReference type="EMBL" id="BMLZ01000007">
    <property type="protein sequence ID" value="GGP29186.1"/>
    <property type="molecule type" value="Genomic_DNA"/>
</dbReference>
<reference evidence="2" key="2">
    <citation type="journal article" date="2014" name="Int. J. Syst. Evol. Microbiol.">
        <title>Complete genome sequence of Corynebacterium casei LMG S-19264T (=DSM 44701T), isolated from a smear-ripened cheese.</title>
        <authorList>
            <consortium name="US DOE Joint Genome Institute (JGI-PGF)"/>
            <person name="Walter F."/>
            <person name="Albersmeier A."/>
            <person name="Kalinowski J."/>
            <person name="Ruckert C."/>
        </authorList>
    </citation>
    <scope>NUCLEOTIDE SEQUENCE</scope>
    <source>
        <strain evidence="2">CGMCC 1.8885</strain>
    </source>
</reference>
<evidence type="ECO:0000313" key="3">
    <source>
        <dbReference type="EMBL" id="GGP29186.1"/>
    </source>
</evidence>
<feature type="signal peptide" evidence="1">
    <location>
        <begin position="1"/>
        <end position="23"/>
    </location>
</feature>
<reference evidence="3" key="1">
    <citation type="journal article" date="2014" name="Int. J. Syst. Evol. Microbiol.">
        <title>Complete genome of a new Firmicutes species belonging to the dominant human colonic microbiota ('Ruminococcus bicirculans') reveals two chromosomes and a selective capacity to utilize plant glucans.</title>
        <authorList>
            <consortium name="NISC Comparative Sequencing Program"/>
            <person name="Wegmann U."/>
            <person name="Louis P."/>
            <person name="Goesmann A."/>
            <person name="Henrissat B."/>
            <person name="Duncan S.H."/>
            <person name="Flint H.J."/>
        </authorList>
    </citation>
    <scope>NUCLEOTIDE SEQUENCE</scope>
    <source>
        <strain evidence="3">CGMCC 1.8884</strain>
    </source>
</reference>
<name>A0AAV4K3D1_9DEIO</name>
<organism evidence="2 5">
    <name type="scientific">Deinococcus wulumuqiensis</name>
    <dbReference type="NCBI Taxonomy" id="980427"/>
    <lineage>
        <taxon>Bacteria</taxon>
        <taxon>Thermotogati</taxon>
        <taxon>Deinococcota</taxon>
        <taxon>Deinococci</taxon>
        <taxon>Deinococcales</taxon>
        <taxon>Deinococcaceae</taxon>
        <taxon>Deinococcus</taxon>
    </lineage>
</organism>
<proteinExistence type="predicted"/>
<keyword evidence="1" id="KW-0732">Signal</keyword>
<gene>
    <name evidence="3" type="ORF">GCM10008021_08370</name>
    <name evidence="2" type="ORF">GCM10010914_14260</name>
</gene>
<dbReference type="Proteomes" id="UP000630135">
    <property type="component" value="Unassembled WGS sequence"/>
</dbReference>
<reference evidence="4" key="3">
    <citation type="journal article" date="2019" name="Int. J. Syst. Evol. Microbiol.">
        <title>The Global Catalogue of Microorganisms (GCM) 10K type strain sequencing project: providing services to taxonomists for standard genome sequencing and annotation.</title>
        <authorList>
            <consortium name="The Broad Institute Genomics Platform"/>
            <consortium name="The Broad Institute Genome Sequencing Center for Infectious Disease"/>
            <person name="Wu L."/>
            <person name="Ma J."/>
        </authorList>
    </citation>
    <scope>NUCLEOTIDE SEQUENCE [LARGE SCALE GENOMIC DNA]</scope>
    <source>
        <strain evidence="4">CGMCC 1.8884</strain>
    </source>
</reference>
<dbReference type="EMBL" id="BMMA01000010">
    <property type="protein sequence ID" value="GGI81158.1"/>
    <property type="molecule type" value="Genomic_DNA"/>
</dbReference>
<evidence type="ECO:0000313" key="2">
    <source>
        <dbReference type="EMBL" id="GGI81158.1"/>
    </source>
</evidence>